<accession>A0ACB8GQ87</accession>
<dbReference type="EMBL" id="JAFIQS020000009">
    <property type="protein sequence ID" value="KAH9477895.1"/>
    <property type="molecule type" value="Genomic_DNA"/>
</dbReference>
<protein>
    <submittedName>
        <fullName evidence="1">Uncharacterized protein</fullName>
    </submittedName>
</protein>
<reference evidence="1" key="1">
    <citation type="submission" date="2021-10" db="EMBL/GenBank/DDBJ databases">
        <title>Psilocybe cubensis genome.</title>
        <authorList>
            <person name="Mckernan K.J."/>
            <person name="Crawford S."/>
            <person name="Trippe A."/>
            <person name="Kane L.T."/>
            <person name="Mclaughlin S."/>
        </authorList>
    </citation>
    <scope>NUCLEOTIDE SEQUENCE</scope>
    <source>
        <strain evidence="1">MGC-MH-2018</strain>
    </source>
</reference>
<comment type="caution">
    <text evidence="1">The sequence shown here is derived from an EMBL/GenBank/DDBJ whole genome shotgun (WGS) entry which is preliminary data.</text>
</comment>
<dbReference type="Proteomes" id="UP000664032">
    <property type="component" value="Unassembled WGS sequence"/>
</dbReference>
<evidence type="ECO:0000313" key="1">
    <source>
        <dbReference type="EMBL" id="KAH9477895.1"/>
    </source>
</evidence>
<name>A0ACB8GQ87_PSICU</name>
<gene>
    <name evidence="1" type="ORF">JR316_0010127</name>
</gene>
<evidence type="ECO:0000313" key="2">
    <source>
        <dbReference type="Proteomes" id="UP000664032"/>
    </source>
</evidence>
<sequence length="293" mass="35106">METKSEGKEEDTLYASILLRGASSITFQVPWFPVRELSGFELFKYKLRRRLRNYTPDWKFLSFRSRTFVKAHRGVRYQEALSMEFIAQNTTIPVPRVLDVYTVNGIVHIVQERIPGRVLQIDWDHLSTEEKQSCMLQIKDFFTQLRSLKPPHPEHVQSVDGSGLSDNRIENYIWGPFSSHDEFHKFMHHDVFRQRPHHYPNLQEPLSKVQGKKYKSVFCHGDLGPHNIIWNDGKAVFIDWEMAGWFPEYWDYIRTHEARWWFTSWLDMFKEAVDRYDDEWDVQFAMKGYFAFR</sequence>
<keyword evidence="2" id="KW-1185">Reference proteome</keyword>
<proteinExistence type="predicted"/>
<organism evidence="1 2">
    <name type="scientific">Psilocybe cubensis</name>
    <name type="common">Psychedelic mushroom</name>
    <name type="synonym">Stropharia cubensis</name>
    <dbReference type="NCBI Taxonomy" id="181762"/>
    <lineage>
        <taxon>Eukaryota</taxon>
        <taxon>Fungi</taxon>
        <taxon>Dikarya</taxon>
        <taxon>Basidiomycota</taxon>
        <taxon>Agaricomycotina</taxon>
        <taxon>Agaricomycetes</taxon>
        <taxon>Agaricomycetidae</taxon>
        <taxon>Agaricales</taxon>
        <taxon>Agaricineae</taxon>
        <taxon>Strophariaceae</taxon>
        <taxon>Psilocybe</taxon>
    </lineage>
</organism>